<dbReference type="InterPro" id="IPR036724">
    <property type="entry name" value="Cobalamin-bd_sf"/>
</dbReference>
<keyword evidence="4" id="KW-0413">Isomerase</keyword>
<comment type="cofactor">
    <cofactor evidence="1">
        <name>adenosylcob(III)alamin</name>
        <dbReference type="ChEBI" id="CHEBI:18408"/>
    </cofactor>
</comment>
<dbReference type="Proteomes" id="UP001601059">
    <property type="component" value="Unassembled WGS sequence"/>
</dbReference>
<gene>
    <name evidence="7" type="ORF">ACFYKX_18290</name>
</gene>
<proteinExistence type="inferred from homology"/>
<organism evidence="7 8">
    <name type="scientific">Cytobacillus spartinae</name>
    <dbReference type="NCBI Taxonomy" id="3299023"/>
    <lineage>
        <taxon>Bacteria</taxon>
        <taxon>Bacillati</taxon>
        <taxon>Bacillota</taxon>
        <taxon>Bacilli</taxon>
        <taxon>Bacillales</taxon>
        <taxon>Bacillaceae</taxon>
        <taxon>Cytobacillus</taxon>
    </lineage>
</organism>
<keyword evidence="8" id="KW-1185">Reference proteome</keyword>
<accession>A0ABW6KEG2</accession>
<evidence type="ECO:0000256" key="5">
    <source>
        <dbReference type="ARBA" id="ARBA00023285"/>
    </source>
</evidence>
<feature type="domain" description="Methylmalonyl-CoA mutase alpha/beta chain catalytic" evidence="6">
    <location>
        <begin position="34"/>
        <end position="110"/>
    </location>
</feature>
<dbReference type="EMBL" id="JBIACK010000010">
    <property type="protein sequence ID" value="MFE8702551.1"/>
    <property type="molecule type" value="Genomic_DNA"/>
</dbReference>
<dbReference type="SUPFAM" id="SSF52242">
    <property type="entry name" value="Cobalamin (vitamin B12)-binding domain"/>
    <property type="match status" value="1"/>
</dbReference>
<comment type="similarity">
    <text evidence="2">Belongs to the methylmalonyl-CoA mutase family.</text>
</comment>
<dbReference type="CDD" id="cd03677">
    <property type="entry name" value="MM_CoA_mutase_beta"/>
    <property type="match status" value="1"/>
</dbReference>
<dbReference type="Gene3D" id="3.40.50.280">
    <property type="entry name" value="Cobalamin-binding domain"/>
    <property type="match status" value="1"/>
</dbReference>
<protein>
    <submittedName>
        <fullName evidence="7">Methylmalonyl-CoA mutase family protein</fullName>
    </submittedName>
</protein>
<dbReference type="PANTHER" id="PTHR48101">
    <property type="entry name" value="METHYLMALONYL-COA MUTASE, MITOCHONDRIAL-RELATED"/>
    <property type="match status" value="1"/>
</dbReference>
<keyword evidence="3" id="KW-0846">Cobalamin</keyword>
<feature type="domain" description="Methylmalonyl-CoA mutase alpha/beta chain catalytic" evidence="6">
    <location>
        <begin position="157"/>
        <end position="437"/>
    </location>
</feature>
<comment type="caution">
    <text evidence="7">The sequence shown here is derived from an EMBL/GenBank/DDBJ whole genome shotgun (WGS) entry which is preliminary data.</text>
</comment>
<dbReference type="InterPro" id="IPR006099">
    <property type="entry name" value="MeMalonylCoA_mutase_a/b_cat"/>
</dbReference>
<name>A0ABW6KEG2_9BACI</name>
<reference evidence="7 8" key="1">
    <citation type="submission" date="2024-08" db="EMBL/GenBank/DDBJ databases">
        <title>Two novel Cytobacillus novel species.</title>
        <authorList>
            <person name="Liu G."/>
        </authorList>
    </citation>
    <scope>NUCLEOTIDE SEQUENCE [LARGE SCALE GENOMIC DNA]</scope>
    <source>
        <strain evidence="7 8">FJAT-54145</strain>
    </source>
</reference>
<dbReference type="PANTHER" id="PTHR48101:SF1">
    <property type="entry name" value="METHYLMALONYL-COA MUTASE, LARGE SUBUNIT"/>
    <property type="match status" value="1"/>
</dbReference>
<evidence type="ECO:0000256" key="4">
    <source>
        <dbReference type="ARBA" id="ARBA00023235"/>
    </source>
</evidence>
<dbReference type="SUPFAM" id="SSF51703">
    <property type="entry name" value="Cobalamin (vitamin B12)-dependent enzymes"/>
    <property type="match status" value="1"/>
</dbReference>
<evidence type="ECO:0000313" key="8">
    <source>
        <dbReference type="Proteomes" id="UP001601059"/>
    </source>
</evidence>
<keyword evidence="5" id="KW-0170">Cobalt</keyword>
<dbReference type="InterPro" id="IPR016176">
    <property type="entry name" value="Cbl-dep_enz_cat"/>
</dbReference>
<evidence type="ECO:0000313" key="7">
    <source>
        <dbReference type="EMBL" id="MFE8702551.1"/>
    </source>
</evidence>
<evidence type="ECO:0000259" key="6">
    <source>
        <dbReference type="Pfam" id="PF01642"/>
    </source>
</evidence>
<dbReference type="Pfam" id="PF01642">
    <property type="entry name" value="MM_CoA_mutase"/>
    <property type="match status" value="2"/>
</dbReference>
<dbReference type="Gene3D" id="3.20.20.240">
    <property type="entry name" value="Methylmalonyl-CoA mutase"/>
    <property type="match status" value="1"/>
</dbReference>
<evidence type="ECO:0000256" key="3">
    <source>
        <dbReference type="ARBA" id="ARBA00022628"/>
    </source>
</evidence>
<sequence>MLDVQFPKLTNEQWAEKAEESLKGKSLKKLSTDTYEGIKLKPLYSREDQEIDSISEYPSQSDYRRGKNALGYVGNEWKVAQRITAQSPDELKMKLKIAIEKGQMAISFAVNEKVVDNLSTTVGSLHEEYPYFIDAKEYQTSILQELKSLPNYGNGTGVIGRDPISQLVETGSKDLDYDKWAEVIKQADQDYPNIKTILVNTTPYHNGGANAVQELAFAVSGGVNHLQHFIEQGLTADKILSKLVFHFSVGANFFMEIAKLRAARVLWSKIAEVYGGNEENRGMTISAQTSYFTKTVYDPYVNMLRAGNEAFAAVLGGVQYLHVSPFNEPEGKATPFSDRVARNTQLILKEESFLTKAIDPAGGSWYVEHLTNELVEKAWELFLMIEERGGIVEALKEGWIQEEISKVKKKRQKDIFNRKQTIVGTNMYANLQDKPLNQEGPVEHGEGMSIQQDRLSTPYEQLRRRAERLAEKGFEPEVGLVCIGKLKDHKPRADFIAGFLAPGGVKSVVSKELTTKEDIMSFIQESKLKHYCICGSNTQYNEWEFEVLNDIKQSNPEIHLYLAGKPDEEEEQWMNGGIEQFIHLRSDCYQTLSSLLNKMEGEK</sequence>
<evidence type="ECO:0000256" key="2">
    <source>
        <dbReference type="ARBA" id="ARBA00008465"/>
    </source>
</evidence>
<dbReference type="RefSeq" id="WP_389362513.1">
    <property type="nucleotide sequence ID" value="NZ_JBIACK010000010.1"/>
</dbReference>
<evidence type="ECO:0000256" key="1">
    <source>
        <dbReference type="ARBA" id="ARBA00001922"/>
    </source>
</evidence>